<dbReference type="EMBL" id="MT141205">
    <property type="protein sequence ID" value="QJA56193.1"/>
    <property type="molecule type" value="Genomic_DNA"/>
</dbReference>
<accession>A0A6M3JRN2</accession>
<dbReference type="EMBL" id="MT141914">
    <property type="protein sequence ID" value="QJA71968.1"/>
    <property type="molecule type" value="Genomic_DNA"/>
</dbReference>
<sequence>MYNQLIQSTGMTKDPCETRHGPEYYAAMQEAALDDLGFDWSWCLIARLKARIAEMEEA</sequence>
<name>A0A6M3JRN2_9ZZZZ</name>
<dbReference type="AlphaFoldDB" id="A0A6M3JRN2"/>
<organism evidence="2">
    <name type="scientific">viral metagenome</name>
    <dbReference type="NCBI Taxonomy" id="1070528"/>
    <lineage>
        <taxon>unclassified sequences</taxon>
        <taxon>metagenomes</taxon>
        <taxon>organismal metagenomes</taxon>
    </lineage>
</organism>
<evidence type="ECO:0000313" key="1">
    <source>
        <dbReference type="EMBL" id="QJA56193.1"/>
    </source>
</evidence>
<protein>
    <submittedName>
        <fullName evidence="2">Uncharacterized protein</fullName>
    </submittedName>
</protein>
<reference evidence="2" key="1">
    <citation type="submission" date="2020-03" db="EMBL/GenBank/DDBJ databases">
        <title>The deep terrestrial virosphere.</title>
        <authorList>
            <person name="Holmfeldt K."/>
            <person name="Nilsson E."/>
            <person name="Simone D."/>
            <person name="Lopez-Fernandez M."/>
            <person name="Wu X."/>
            <person name="de Brujin I."/>
            <person name="Lundin D."/>
            <person name="Andersson A."/>
            <person name="Bertilsson S."/>
            <person name="Dopson M."/>
        </authorList>
    </citation>
    <scope>NUCLEOTIDE SEQUENCE</scope>
    <source>
        <strain evidence="2">MM415A02964</strain>
        <strain evidence="1">MM415B01904</strain>
    </source>
</reference>
<proteinExistence type="predicted"/>
<gene>
    <name evidence="2" type="ORF">MM415A02964_0003</name>
    <name evidence="1" type="ORF">MM415B01904_0011</name>
</gene>
<evidence type="ECO:0000313" key="2">
    <source>
        <dbReference type="EMBL" id="QJA71968.1"/>
    </source>
</evidence>